<comment type="similarity">
    <text evidence="3">Belongs to the enoyl-CoA hydratase/isomerase family. MenB subfamily.</text>
</comment>
<feature type="binding site" evidence="3">
    <location>
        <position position="253"/>
    </location>
    <ligand>
        <name>substrate</name>
        <note>ligand shared between two neighboring subunits</note>
    </ligand>
</feature>
<dbReference type="InterPro" id="IPR010198">
    <property type="entry name" value="DHNA-CoA_synthase_MenB"/>
</dbReference>
<keyword evidence="5" id="KW-1185">Reference proteome</keyword>
<dbReference type="AlphaFoldDB" id="A0A841IZ37"/>
<dbReference type="SUPFAM" id="SSF52096">
    <property type="entry name" value="ClpP/crotonase"/>
    <property type="match status" value="1"/>
</dbReference>
<dbReference type="Gene3D" id="1.10.12.10">
    <property type="entry name" value="Lyase 2-enoyl-coa Hydratase, Chain A, domain 2"/>
    <property type="match status" value="1"/>
</dbReference>
<keyword evidence="2 3" id="KW-0456">Lyase</keyword>
<dbReference type="InterPro" id="IPR018376">
    <property type="entry name" value="Enoyl-CoA_hyd/isom_CS"/>
</dbReference>
<evidence type="ECO:0000256" key="1">
    <source>
        <dbReference type="ARBA" id="ARBA00000177"/>
    </source>
</evidence>
<dbReference type="EC" id="4.1.3.36" evidence="3"/>
<proteinExistence type="inferred from homology"/>
<comment type="caution">
    <text evidence="4">The sequence shown here is derived from an EMBL/GenBank/DDBJ whole genome shotgun (WGS) entry which is preliminary data.</text>
</comment>
<evidence type="ECO:0000313" key="5">
    <source>
        <dbReference type="Proteomes" id="UP000552700"/>
    </source>
</evidence>
<name>A0A841IZ37_9SPHN</name>
<dbReference type="CDD" id="cd06558">
    <property type="entry name" value="crotonase-like"/>
    <property type="match status" value="1"/>
</dbReference>
<sequence length="263" mass="28681">MNFDDILYEASEGIATITINRPQVLNAFTGKTVDELTRAFMQAWADRSVRAVILTGTGDRAFCTGGDQSTRSADGYDHVARSERGVDIDDLYSVIRDIPKPVIAAVNGYAIGGGHVLHVICDMTIASEKAKFGQVGPRVGSVDAGFGTGYLATVVGEKKAREIWFLCRQYTAEQAREMGLVNAVVPHEKLMDEARAWAAEIVLLSPTAIKLAKQSFNVSSEQFRATGAFASSAVSLYYATEESQEGRNAFMEKRKPDYSKFTT</sequence>
<feature type="site" description="Important for catalysis" evidence="3">
    <location>
        <position position="76"/>
    </location>
</feature>
<reference evidence="4 5" key="1">
    <citation type="submission" date="2020-08" db="EMBL/GenBank/DDBJ databases">
        <title>Genomic Encyclopedia of Type Strains, Phase IV (KMG-IV): sequencing the most valuable type-strain genomes for metagenomic binning, comparative biology and taxonomic classification.</title>
        <authorList>
            <person name="Goeker M."/>
        </authorList>
    </citation>
    <scope>NUCLEOTIDE SEQUENCE [LARGE SCALE GENOMIC DNA]</scope>
    <source>
        <strain evidence="4 5">DSM 102255</strain>
    </source>
</reference>
<feature type="site" description="Important for catalysis" evidence="3">
    <location>
        <position position="238"/>
    </location>
</feature>
<organism evidence="4 5">
    <name type="scientific">Sphingobium subterraneum</name>
    <dbReference type="NCBI Taxonomy" id="627688"/>
    <lineage>
        <taxon>Bacteria</taxon>
        <taxon>Pseudomonadati</taxon>
        <taxon>Pseudomonadota</taxon>
        <taxon>Alphaproteobacteria</taxon>
        <taxon>Sphingomonadales</taxon>
        <taxon>Sphingomonadaceae</taxon>
        <taxon>Sphingobium</taxon>
    </lineage>
</organism>
<keyword evidence="4" id="KW-0378">Hydrolase</keyword>
<feature type="binding site" description="in other chain" evidence="3">
    <location>
        <begin position="64"/>
        <end position="68"/>
    </location>
    <ligand>
        <name>substrate</name>
        <note>ligand shared between two neighboring subunits</note>
    </ligand>
</feature>
<dbReference type="PANTHER" id="PTHR43113:SF1">
    <property type="entry name" value="1,4-DIHYDROXY-2-NAPHTHOYL-COA SYNTHASE, PEROXISOMAL"/>
    <property type="match status" value="1"/>
</dbReference>
<keyword evidence="3" id="KW-0474">Menaquinone biosynthesis</keyword>
<evidence type="ECO:0000256" key="3">
    <source>
        <dbReference type="HAMAP-Rule" id="MF_01934"/>
    </source>
</evidence>
<dbReference type="PROSITE" id="PS00166">
    <property type="entry name" value="ENOYL_COA_HYDRATASE"/>
    <property type="match status" value="1"/>
</dbReference>
<dbReference type="InterPro" id="IPR001753">
    <property type="entry name" value="Enoyl-CoA_hydra/iso"/>
</dbReference>
<comment type="function">
    <text evidence="3">Converts o-succinylbenzoyl-CoA (OSB-CoA) to 1,4-dihydroxy-2-naphthoyl-CoA (DHNA-CoA).</text>
</comment>
<dbReference type="InterPro" id="IPR029045">
    <property type="entry name" value="ClpP/crotonase-like_dom_sf"/>
</dbReference>
<dbReference type="EMBL" id="JACIJP010000001">
    <property type="protein sequence ID" value="MBB6123392.1"/>
    <property type="molecule type" value="Genomic_DNA"/>
</dbReference>
<comment type="pathway">
    <text evidence="3">Quinol/quinone metabolism; menaquinone biosynthesis.</text>
</comment>
<evidence type="ECO:0000256" key="2">
    <source>
        <dbReference type="ARBA" id="ARBA00023239"/>
    </source>
</evidence>
<dbReference type="RefSeq" id="WP_184078268.1">
    <property type="nucleotide sequence ID" value="NZ_JACIJP010000001.1"/>
</dbReference>
<dbReference type="PANTHER" id="PTHR43113">
    <property type="entry name" value="NUCLEOSIDE-DIPHOSPHATE-SUGAR EPIMERASE"/>
    <property type="match status" value="1"/>
</dbReference>
<comment type="catalytic activity">
    <reaction evidence="1 3">
        <text>2-succinylbenzoyl-CoA + H(+) = 1,4-dihydroxy-2-naphthoyl-CoA + H2O</text>
        <dbReference type="Rhea" id="RHEA:26562"/>
        <dbReference type="ChEBI" id="CHEBI:15377"/>
        <dbReference type="ChEBI" id="CHEBI:15378"/>
        <dbReference type="ChEBI" id="CHEBI:57364"/>
        <dbReference type="ChEBI" id="CHEBI:58897"/>
        <dbReference type="EC" id="4.1.3.36"/>
    </reaction>
</comment>
<feature type="binding site" description="in other chain" evidence="3">
    <location>
        <position position="141"/>
    </location>
    <ligand>
        <name>substrate</name>
        <note>ligand shared between two neighboring subunits</note>
    </ligand>
</feature>
<dbReference type="Pfam" id="PF00378">
    <property type="entry name" value="ECH_1"/>
    <property type="match status" value="1"/>
</dbReference>
<dbReference type="Proteomes" id="UP000552700">
    <property type="component" value="Unassembled WGS sequence"/>
</dbReference>
<gene>
    <name evidence="3" type="primary">menB</name>
    <name evidence="4" type="ORF">FHS92_001099</name>
</gene>
<dbReference type="Gene3D" id="3.90.226.10">
    <property type="entry name" value="2-enoyl-CoA Hydratase, Chain A, domain 1"/>
    <property type="match status" value="1"/>
</dbReference>
<comment type="caution">
    <text evidence="3">Lacks conserved residue(s) required for the propagation of feature annotation.</text>
</comment>
<protein>
    <recommendedName>
        <fullName evidence="3">1,4-dihydroxy-2-naphthoyl-CoA synthase</fullName>
        <shortName evidence="3">DHNA-CoA synthase</shortName>
        <ecNumber evidence="3">4.1.3.36</ecNumber>
    </recommendedName>
</protein>
<feature type="binding site" evidence="3">
    <location>
        <position position="238"/>
    </location>
    <ligand>
        <name>substrate</name>
        <note>ligand shared between two neighboring subunits</note>
    </ligand>
</feature>
<dbReference type="GO" id="GO:0009234">
    <property type="term" value="P:menaquinone biosynthetic process"/>
    <property type="evidence" value="ECO:0007669"/>
    <property type="project" value="UniProtKB-UniRule"/>
</dbReference>
<dbReference type="UniPathway" id="UPA00079"/>
<comment type="pathway">
    <text evidence="3">Quinol/quinone metabolism; 1,4-dihydroxy-2-naphthoate biosynthesis; 1,4-dihydroxy-2-naphthoate from chorismate: step 6/7.</text>
</comment>
<dbReference type="InterPro" id="IPR014748">
    <property type="entry name" value="Enoyl-CoA_hydra_C"/>
</dbReference>
<dbReference type="GO" id="GO:0005829">
    <property type="term" value="C:cytosol"/>
    <property type="evidence" value="ECO:0007669"/>
    <property type="project" value="TreeGrafter"/>
</dbReference>
<dbReference type="GO" id="GO:0008935">
    <property type="term" value="F:1,4-dihydroxy-2-naphthoyl-CoA synthase activity"/>
    <property type="evidence" value="ECO:0007669"/>
    <property type="project" value="UniProtKB-UniRule"/>
</dbReference>
<evidence type="ECO:0000313" key="4">
    <source>
        <dbReference type="EMBL" id="MBB6123392.1"/>
    </source>
</evidence>
<dbReference type="UniPathway" id="UPA01057">
    <property type="reaction ID" value="UER00167"/>
</dbReference>
<feature type="binding site" description="in other chain" evidence="3">
    <location>
        <begin position="109"/>
        <end position="113"/>
    </location>
    <ligand>
        <name>substrate</name>
        <note>ligand shared between two neighboring subunits</note>
    </ligand>
</feature>
<dbReference type="GO" id="GO:0016787">
    <property type="term" value="F:hydrolase activity"/>
    <property type="evidence" value="ECO:0007669"/>
    <property type="project" value="UniProtKB-KW"/>
</dbReference>
<dbReference type="HAMAP" id="MF_01934">
    <property type="entry name" value="MenB"/>
    <property type="match status" value="1"/>
</dbReference>
<feature type="binding site" description="in other chain" evidence="3">
    <location>
        <position position="76"/>
    </location>
    <ligand>
        <name>substrate</name>
        <note>ligand shared between two neighboring subunits</note>
    </ligand>
</feature>
<accession>A0A841IZ37</accession>